<evidence type="ECO:0000313" key="2">
    <source>
        <dbReference type="Proteomes" id="UP000290572"/>
    </source>
</evidence>
<evidence type="ECO:0000313" key="1">
    <source>
        <dbReference type="EMBL" id="RXN36892.1"/>
    </source>
</evidence>
<dbReference type="GO" id="GO:0005547">
    <property type="term" value="F:phosphatidylinositol-3,4,5-trisphosphate binding"/>
    <property type="evidence" value="ECO:0007669"/>
    <property type="project" value="TreeGrafter"/>
</dbReference>
<proteinExistence type="predicted"/>
<dbReference type="PANTHER" id="PTHR45899:SF3">
    <property type="entry name" value="ARF-GAP WITH RHO-GAP DOMAIN, ANK REPEAT AND PH DOMAIN-CONTAINING PROTEIN 1"/>
    <property type="match status" value="1"/>
</dbReference>
<dbReference type="EMBL" id="QBIY01006810">
    <property type="protein sequence ID" value="RXN36892.1"/>
    <property type="molecule type" value="Genomic_DNA"/>
</dbReference>
<protein>
    <submittedName>
        <fullName evidence="1">Arf-GAP with Rho-GAP ANK repeat and PH domain-containing 1-like isoform X2</fullName>
    </submittedName>
</protein>
<comment type="caution">
    <text evidence="1">The sequence shown here is derived from an EMBL/GenBank/DDBJ whole genome shotgun (WGS) entry which is preliminary data.</text>
</comment>
<dbReference type="InterPro" id="IPR052227">
    <property type="entry name" value="Arf-Rho-GAP_ANK-PH_domain"/>
</dbReference>
<accession>A0A498NXC9</accession>
<name>A0A498NXC9_LABRO</name>
<keyword evidence="2" id="KW-1185">Reference proteome</keyword>
<dbReference type="GO" id="GO:0005737">
    <property type="term" value="C:cytoplasm"/>
    <property type="evidence" value="ECO:0007669"/>
    <property type="project" value="TreeGrafter"/>
</dbReference>
<reference evidence="1 2" key="1">
    <citation type="submission" date="2018-03" db="EMBL/GenBank/DDBJ databases">
        <title>Draft genome sequence of Rohu Carp (Labeo rohita).</title>
        <authorList>
            <person name="Das P."/>
            <person name="Kushwaha B."/>
            <person name="Joshi C.G."/>
            <person name="Kumar D."/>
            <person name="Nagpure N.S."/>
            <person name="Sahoo L."/>
            <person name="Das S.P."/>
            <person name="Bit A."/>
            <person name="Patnaik S."/>
            <person name="Meher P.K."/>
            <person name="Jayasankar P."/>
            <person name="Koringa P.G."/>
            <person name="Patel N.V."/>
            <person name="Hinsu A.T."/>
            <person name="Kumar R."/>
            <person name="Pandey M."/>
            <person name="Agarwal S."/>
            <person name="Srivastava S."/>
            <person name="Singh M."/>
            <person name="Iquebal M.A."/>
            <person name="Jaiswal S."/>
            <person name="Angadi U.B."/>
            <person name="Kumar N."/>
            <person name="Raza M."/>
            <person name="Shah T.M."/>
            <person name="Rai A."/>
            <person name="Jena J.K."/>
        </authorList>
    </citation>
    <scope>NUCLEOTIDE SEQUENCE [LARGE SCALE GENOMIC DNA]</scope>
    <source>
        <strain evidence="1">DASCIFA01</strain>
        <tissue evidence="1">Testis</tissue>
    </source>
</reference>
<dbReference type="PANTHER" id="PTHR45899">
    <property type="entry name" value="RHO GTPASE ACTIVATING PROTEIN AT 15B, ISOFORM C"/>
    <property type="match status" value="1"/>
</dbReference>
<sequence length="112" mass="12911">MIAADMTVVKLVSVVLELKGIQQANEEFWSCYEVLEKDKMEDIENLCKSGPLRVCEFKNESSKNFHTRHCELSGTTFKLHKELQGSPCEREYPVKELKLYHGCRSKLHPPTP</sequence>
<dbReference type="STRING" id="84645.A0A498NXC9"/>
<dbReference type="Proteomes" id="UP000290572">
    <property type="component" value="Unassembled WGS sequence"/>
</dbReference>
<dbReference type="GO" id="GO:0005096">
    <property type="term" value="F:GTPase activator activity"/>
    <property type="evidence" value="ECO:0007669"/>
    <property type="project" value="TreeGrafter"/>
</dbReference>
<dbReference type="GO" id="GO:0008360">
    <property type="term" value="P:regulation of cell shape"/>
    <property type="evidence" value="ECO:0007669"/>
    <property type="project" value="TreeGrafter"/>
</dbReference>
<dbReference type="AlphaFoldDB" id="A0A498NXC9"/>
<gene>
    <name evidence="1" type="ORF">ROHU_002547</name>
</gene>
<organism evidence="1 2">
    <name type="scientific">Labeo rohita</name>
    <name type="common">Indian major carp</name>
    <name type="synonym">Cyprinus rohita</name>
    <dbReference type="NCBI Taxonomy" id="84645"/>
    <lineage>
        <taxon>Eukaryota</taxon>
        <taxon>Metazoa</taxon>
        <taxon>Chordata</taxon>
        <taxon>Craniata</taxon>
        <taxon>Vertebrata</taxon>
        <taxon>Euteleostomi</taxon>
        <taxon>Actinopterygii</taxon>
        <taxon>Neopterygii</taxon>
        <taxon>Teleostei</taxon>
        <taxon>Ostariophysi</taxon>
        <taxon>Cypriniformes</taxon>
        <taxon>Cyprinidae</taxon>
        <taxon>Labeoninae</taxon>
        <taxon>Labeonini</taxon>
        <taxon>Labeo</taxon>
    </lineage>
</organism>